<proteinExistence type="predicted"/>
<protein>
    <recommendedName>
        <fullName evidence="3">ATP-grasp domain-containing protein</fullName>
    </recommendedName>
</protein>
<keyword evidence="2" id="KW-1185">Reference proteome</keyword>
<gene>
    <name evidence="1" type="ORF">EBBID32_11280</name>
</gene>
<evidence type="ECO:0000313" key="2">
    <source>
        <dbReference type="Proteomes" id="UP000013201"/>
    </source>
</evidence>
<dbReference type="SUPFAM" id="SSF56059">
    <property type="entry name" value="Glutathione synthetase ATP-binding domain-like"/>
    <property type="match status" value="1"/>
</dbReference>
<dbReference type="Proteomes" id="UP000013201">
    <property type="component" value="Unassembled WGS sequence"/>
</dbReference>
<sequence>MSPIEPPNGVPVATEAIAEQLNLGCFCISLDRMELEEALDRAVRIEGYAQRLSASHPTLFSNVPVFVPSATLGKMMLIVDAVEGAAQLPAYRAATLSHAPPSAQLDFGPIGAFMGYDFHLAPDGPKLIEVNTNAGGAFLNAFLAGAQHACCPEAEFQARPPTESEFAEHVARMFTAEWQLQRGAGKPALVAIVDDLPEQQHLYPEFQLAKEMLEAQGIPAVIVDPAEMTFDGQKLAVNGRTIDLVYNRLVDFSLEEPRHAALQAAYLQGAVVLTPSPYVHALFADKRNLALLSDDARLEEWGLSTARRAVLRSGLPRTVVVTEVNSEDLWRERRNLFFKPARGHGSKAAYRGDKLTRRVWDEIVSGVYVAQAFAAPSARNASVAGESIVLKTDIRLYTYAGELLLAAARLYQGQTTNMRTAGGGFSPVLEVTGPESCLDQACGQVPQPTPSGSSI</sequence>
<accession>N1MHU5</accession>
<comment type="caution">
    <text evidence="1">The sequence shown here is derived from an EMBL/GenBank/DDBJ whole genome shotgun (WGS) entry which is preliminary data.</text>
</comment>
<dbReference type="AlphaFoldDB" id="N1MHU5"/>
<evidence type="ECO:0000313" key="1">
    <source>
        <dbReference type="EMBL" id="CCW16790.1"/>
    </source>
</evidence>
<dbReference type="RefSeq" id="WP_006952170.1">
    <property type="nucleotide sequence ID" value="NZ_CAVK010000055.1"/>
</dbReference>
<evidence type="ECO:0008006" key="3">
    <source>
        <dbReference type="Google" id="ProtNLM"/>
    </source>
</evidence>
<reference evidence="2" key="2">
    <citation type="submission" date="2013-04" db="EMBL/GenBank/DDBJ databases">
        <title>Bisphenol A degrading Sphingobium sp. strain BiD32.</title>
        <authorList>
            <person name="Nielsen J.L."/>
            <person name="Zhou N.A."/>
            <person name="Kjeldal H."/>
        </authorList>
    </citation>
    <scope>NUCLEOTIDE SEQUENCE [LARGE SCALE GENOMIC DNA]</scope>
    <source>
        <strain evidence="2">BiD32</strain>
    </source>
</reference>
<organism evidence="1 2">
    <name type="scientific">Sphingobium indicum BiD32</name>
    <dbReference type="NCBI Taxonomy" id="1301087"/>
    <lineage>
        <taxon>Bacteria</taxon>
        <taxon>Pseudomonadati</taxon>
        <taxon>Pseudomonadota</taxon>
        <taxon>Alphaproteobacteria</taxon>
        <taxon>Sphingomonadales</taxon>
        <taxon>Sphingomonadaceae</taxon>
        <taxon>Sphingobium</taxon>
    </lineage>
</organism>
<reference evidence="1 2" key="1">
    <citation type="submission" date="2013-03" db="EMBL/GenBank/DDBJ databases">
        <authorList>
            <person name="Le V."/>
        </authorList>
    </citation>
    <scope>NUCLEOTIDE SEQUENCE [LARGE SCALE GENOMIC DNA]</scope>
    <source>
        <strain evidence="1 2">BiD32</strain>
    </source>
</reference>
<name>N1MHU5_9SPHN</name>
<dbReference type="EMBL" id="CAVK010000055">
    <property type="protein sequence ID" value="CCW16790.1"/>
    <property type="molecule type" value="Genomic_DNA"/>
</dbReference>